<dbReference type="InParanoid" id="A0LVR7"/>
<dbReference type="AlphaFoldDB" id="A0LVR7"/>
<dbReference type="EMBL" id="CP000481">
    <property type="protein sequence ID" value="ABK53527.1"/>
    <property type="molecule type" value="Genomic_DNA"/>
</dbReference>
<evidence type="ECO:0000313" key="3">
    <source>
        <dbReference type="Proteomes" id="UP000008221"/>
    </source>
</evidence>
<dbReference type="Proteomes" id="UP000008221">
    <property type="component" value="Chromosome"/>
</dbReference>
<name>A0LVR7_ACIC1</name>
<evidence type="ECO:0000256" key="1">
    <source>
        <dbReference type="SAM" id="Phobius"/>
    </source>
</evidence>
<organism evidence="2 3">
    <name type="scientific">Acidothermus cellulolyticus (strain ATCC 43068 / DSM 8971 / 11B)</name>
    <dbReference type="NCBI Taxonomy" id="351607"/>
    <lineage>
        <taxon>Bacteria</taxon>
        <taxon>Bacillati</taxon>
        <taxon>Actinomycetota</taxon>
        <taxon>Actinomycetes</taxon>
        <taxon>Acidothermales</taxon>
        <taxon>Acidothermaceae</taxon>
        <taxon>Acidothermus</taxon>
    </lineage>
</organism>
<keyword evidence="1" id="KW-0472">Membrane</keyword>
<dbReference type="OrthoDB" id="3827359at2"/>
<reference evidence="2 3" key="1">
    <citation type="journal article" date="2009" name="Genome Res.">
        <title>Complete genome of the cellulolytic thermophile Acidothermus cellulolyticus 11B provides insights into its ecophysiological and evolutionary adaptations.</title>
        <authorList>
            <person name="Barabote R.D."/>
            <person name="Xie G."/>
            <person name="Leu D.H."/>
            <person name="Normand P."/>
            <person name="Necsulea A."/>
            <person name="Daubin V."/>
            <person name="Medigue C."/>
            <person name="Adney W.S."/>
            <person name="Xu X.C."/>
            <person name="Lapidus A."/>
            <person name="Parales R.E."/>
            <person name="Detter C."/>
            <person name="Pujic P."/>
            <person name="Bruce D."/>
            <person name="Lavire C."/>
            <person name="Challacombe J.F."/>
            <person name="Brettin T.S."/>
            <person name="Berry A.M."/>
        </authorList>
    </citation>
    <scope>NUCLEOTIDE SEQUENCE [LARGE SCALE GENOMIC DNA]</scope>
    <source>
        <strain evidence="3">ATCC 43068 / DSM 8971 / 11B</strain>
    </source>
</reference>
<dbReference type="RefSeq" id="WP_011720590.1">
    <property type="nucleotide sequence ID" value="NC_008578.1"/>
</dbReference>
<proteinExistence type="predicted"/>
<gene>
    <name evidence="2" type="ordered locus">Acel_1755</name>
</gene>
<accession>A0LVR7</accession>
<protein>
    <submittedName>
        <fullName evidence="2">Uncharacterized protein</fullName>
    </submittedName>
</protein>
<dbReference type="eggNOG" id="ENOG5032Z7Q">
    <property type="taxonomic scope" value="Bacteria"/>
</dbReference>
<evidence type="ECO:0000313" key="2">
    <source>
        <dbReference type="EMBL" id="ABK53527.1"/>
    </source>
</evidence>
<dbReference type="KEGG" id="ace:Acel_1755"/>
<sequence length="191" mass="20986">MAYRSDDGRWQRLFDDLEGELEATEAEESLAAVADRTRYEFSAIRLVDRLRGSLNQRLVVRLVGASPIAGVLGAVGHDWLLLEDDWGAELLVLLHGVVSITGLGRWAVAEDAVGPLDSRITIGLLLRRLARDRRVVGIQLRDGTQLTGTPQRVGADAVDLLEHDPGEVPRPTAVRSVVTIPWQAITLVRSR</sequence>
<dbReference type="STRING" id="351607.Acel_1755"/>
<keyword evidence="3" id="KW-1185">Reference proteome</keyword>
<dbReference type="HOGENOM" id="CLU_118533_0_0_11"/>
<keyword evidence="1" id="KW-0812">Transmembrane</keyword>
<keyword evidence="1" id="KW-1133">Transmembrane helix</keyword>
<feature type="transmembrane region" description="Helical" evidence="1">
    <location>
        <begin position="86"/>
        <end position="108"/>
    </location>
</feature>
<feature type="transmembrane region" description="Helical" evidence="1">
    <location>
        <begin position="58"/>
        <end position="80"/>
    </location>
</feature>